<gene>
    <name evidence="1" type="ORF">TTHERM_000693108</name>
</gene>
<reference evidence="2" key="1">
    <citation type="journal article" date="2006" name="PLoS Biol.">
        <title>Macronuclear genome sequence of the ciliate Tetrahymena thermophila, a model eukaryote.</title>
        <authorList>
            <person name="Eisen J.A."/>
            <person name="Coyne R.S."/>
            <person name="Wu M."/>
            <person name="Wu D."/>
            <person name="Thiagarajan M."/>
            <person name="Wortman J.R."/>
            <person name="Badger J.H."/>
            <person name="Ren Q."/>
            <person name="Amedeo P."/>
            <person name="Jones K.M."/>
            <person name="Tallon L.J."/>
            <person name="Delcher A.L."/>
            <person name="Salzberg S.L."/>
            <person name="Silva J.C."/>
            <person name="Haas B.J."/>
            <person name="Majoros W.H."/>
            <person name="Farzad M."/>
            <person name="Carlton J.M."/>
            <person name="Smith R.K. Jr."/>
            <person name="Garg J."/>
            <person name="Pearlman R.E."/>
            <person name="Karrer K.M."/>
            <person name="Sun L."/>
            <person name="Manning G."/>
            <person name="Elde N.C."/>
            <person name="Turkewitz A.P."/>
            <person name="Asai D.J."/>
            <person name="Wilkes D.E."/>
            <person name="Wang Y."/>
            <person name="Cai H."/>
            <person name="Collins K."/>
            <person name="Stewart B.A."/>
            <person name="Lee S.R."/>
            <person name="Wilamowska K."/>
            <person name="Weinberg Z."/>
            <person name="Ruzzo W.L."/>
            <person name="Wloga D."/>
            <person name="Gaertig J."/>
            <person name="Frankel J."/>
            <person name="Tsao C.-C."/>
            <person name="Gorovsky M.A."/>
            <person name="Keeling P.J."/>
            <person name="Waller R.F."/>
            <person name="Patron N.J."/>
            <person name="Cherry J.M."/>
            <person name="Stover N.A."/>
            <person name="Krieger C.J."/>
            <person name="del Toro C."/>
            <person name="Ryder H.F."/>
            <person name="Williamson S.C."/>
            <person name="Barbeau R.A."/>
            <person name="Hamilton E.P."/>
            <person name="Orias E."/>
        </authorList>
    </citation>
    <scope>NUCLEOTIDE SEQUENCE [LARGE SCALE GENOMIC DNA]</scope>
    <source>
        <strain evidence="2">SB210</strain>
    </source>
</reference>
<keyword evidence="2" id="KW-1185">Reference proteome</keyword>
<name>W7X705_TETTS</name>
<dbReference type="EMBL" id="GG662488">
    <property type="protein sequence ID" value="EWS72173.1"/>
    <property type="molecule type" value="Genomic_DNA"/>
</dbReference>
<dbReference type="RefSeq" id="XP_012655304.1">
    <property type="nucleotide sequence ID" value="XM_012799850.1"/>
</dbReference>
<organism evidence="1 2">
    <name type="scientific">Tetrahymena thermophila (strain SB210)</name>
    <dbReference type="NCBI Taxonomy" id="312017"/>
    <lineage>
        <taxon>Eukaryota</taxon>
        <taxon>Sar</taxon>
        <taxon>Alveolata</taxon>
        <taxon>Ciliophora</taxon>
        <taxon>Intramacronucleata</taxon>
        <taxon>Oligohymenophorea</taxon>
        <taxon>Hymenostomatida</taxon>
        <taxon>Tetrahymenina</taxon>
        <taxon>Tetrahymenidae</taxon>
        <taxon>Tetrahymena</taxon>
    </lineage>
</organism>
<proteinExistence type="predicted"/>
<dbReference type="KEGG" id="tet:TTHERM_000693108"/>
<evidence type="ECO:0000313" key="2">
    <source>
        <dbReference type="Proteomes" id="UP000009168"/>
    </source>
</evidence>
<dbReference type="AlphaFoldDB" id="W7X705"/>
<dbReference type="GeneID" id="24440241"/>
<evidence type="ECO:0000313" key="1">
    <source>
        <dbReference type="EMBL" id="EWS72173.1"/>
    </source>
</evidence>
<accession>W7X705</accession>
<sequence length="120" mass="14065">MISKKFLFDLLSTESAQTHFLKTGVQFMIKLEIIEEVPLFQEMDIEAQRTKHSNNNENQGKQSKNLLSLSLLKKSTKTKLLLLHSTSQINLIQKQRYQSIICGFQIVYRIDQKQFTINKY</sequence>
<dbReference type="InParanoid" id="W7X705"/>
<protein>
    <submittedName>
        <fullName evidence="1">Uncharacterized protein</fullName>
    </submittedName>
</protein>
<dbReference type="Proteomes" id="UP000009168">
    <property type="component" value="Unassembled WGS sequence"/>
</dbReference>